<proteinExistence type="predicted"/>
<evidence type="ECO:0000313" key="1">
    <source>
        <dbReference type="EMBL" id="KAF4071492.1"/>
    </source>
</evidence>
<accession>A0A7J5ZLA4</accession>
<keyword evidence="2" id="KW-1185">Reference proteome</keyword>
<dbReference type="Pfam" id="PF15578">
    <property type="entry name" value="DUF4662"/>
    <property type="match status" value="1"/>
</dbReference>
<organism evidence="1 2">
    <name type="scientific">Ameiurus melas</name>
    <name type="common">Black bullhead</name>
    <name type="synonym">Silurus melas</name>
    <dbReference type="NCBI Taxonomy" id="219545"/>
    <lineage>
        <taxon>Eukaryota</taxon>
        <taxon>Metazoa</taxon>
        <taxon>Chordata</taxon>
        <taxon>Craniata</taxon>
        <taxon>Vertebrata</taxon>
        <taxon>Euteleostomi</taxon>
        <taxon>Actinopterygii</taxon>
        <taxon>Neopterygii</taxon>
        <taxon>Teleostei</taxon>
        <taxon>Ostariophysi</taxon>
        <taxon>Siluriformes</taxon>
        <taxon>Ictaluridae</taxon>
        <taxon>Ameiurus</taxon>
    </lineage>
</organism>
<dbReference type="EMBL" id="JAAGNN010000027">
    <property type="protein sequence ID" value="KAF4071492.1"/>
    <property type="molecule type" value="Genomic_DNA"/>
</dbReference>
<protein>
    <submittedName>
        <fullName evidence="1">Uncharacterized protein</fullName>
    </submittedName>
</protein>
<comment type="caution">
    <text evidence="1">The sequence shown here is derived from an EMBL/GenBank/DDBJ whole genome shotgun (WGS) entry which is preliminary data.</text>
</comment>
<gene>
    <name evidence="1" type="ORF">AMELA_G00273940</name>
</gene>
<dbReference type="Proteomes" id="UP000593565">
    <property type="component" value="Unassembled WGS sequence"/>
</dbReference>
<dbReference type="InterPro" id="IPR028970">
    <property type="entry name" value="DUF4662"/>
</dbReference>
<sequence>MQTKFRVRYPHAETALQNYLTISSNLWEILLKASEMSSQDHTYCKKHERRHANSLHQTAKRSKMETVQEEELRKLEDCYVVSTPVLREIHQNPGSSAATTPGASSINLTIHSLSSPAYQRVYHSVVDPMLVTSTGNPTLVLPGAGPQDQAAPVGDAQLSLLDEGEMGKG</sequence>
<dbReference type="AlphaFoldDB" id="A0A7J5ZLA4"/>
<reference evidence="1 2" key="1">
    <citation type="submission" date="2020-02" db="EMBL/GenBank/DDBJ databases">
        <title>A chromosome-scale genome assembly of the black bullhead catfish (Ameiurus melas).</title>
        <authorList>
            <person name="Wen M."/>
            <person name="Zham M."/>
            <person name="Cabau C."/>
            <person name="Klopp C."/>
            <person name="Donnadieu C."/>
            <person name="Roques C."/>
            <person name="Bouchez O."/>
            <person name="Lampietro C."/>
            <person name="Jouanno E."/>
            <person name="Herpin A."/>
            <person name="Louis A."/>
            <person name="Berthelot C."/>
            <person name="Parey E."/>
            <person name="Roest-Crollius H."/>
            <person name="Braasch I."/>
            <person name="Postlethwait J."/>
            <person name="Robinson-Rechavi M."/>
            <person name="Echchiki A."/>
            <person name="Begum T."/>
            <person name="Montfort J."/>
            <person name="Schartl M."/>
            <person name="Bobe J."/>
            <person name="Guiguen Y."/>
        </authorList>
    </citation>
    <scope>NUCLEOTIDE SEQUENCE [LARGE SCALE GENOMIC DNA]</scope>
    <source>
        <strain evidence="1">M_S1</strain>
        <tissue evidence="1">Blood</tissue>
    </source>
</reference>
<evidence type="ECO:0000313" key="2">
    <source>
        <dbReference type="Proteomes" id="UP000593565"/>
    </source>
</evidence>
<name>A0A7J5ZLA4_AMEME</name>